<feature type="domain" description="Major facilitator superfamily (MFS) profile" evidence="7">
    <location>
        <begin position="10"/>
        <end position="386"/>
    </location>
</feature>
<evidence type="ECO:0000256" key="5">
    <source>
        <dbReference type="ARBA" id="ARBA00023136"/>
    </source>
</evidence>
<feature type="transmembrane region" description="Helical" evidence="6">
    <location>
        <begin position="136"/>
        <end position="158"/>
    </location>
</feature>
<dbReference type="EMBL" id="JAFBEB010000011">
    <property type="protein sequence ID" value="MBM7591408.1"/>
    <property type="molecule type" value="Genomic_DNA"/>
</dbReference>
<feature type="transmembrane region" description="Helical" evidence="6">
    <location>
        <begin position="77"/>
        <end position="104"/>
    </location>
</feature>
<evidence type="ECO:0000256" key="2">
    <source>
        <dbReference type="ARBA" id="ARBA00022448"/>
    </source>
</evidence>
<feature type="transmembrane region" description="Helical" evidence="6">
    <location>
        <begin position="12"/>
        <end position="35"/>
    </location>
</feature>
<feature type="transmembrane region" description="Helical" evidence="6">
    <location>
        <begin position="363"/>
        <end position="382"/>
    </location>
</feature>
<dbReference type="GO" id="GO:0005886">
    <property type="term" value="C:plasma membrane"/>
    <property type="evidence" value="ECO:0007669"/>
    <property type="project" value="UniProtKB-SubCell"/>
</dbReference>
<keyword evidence="5 6" id="KW-0472">Membrane</keyword>
<evidence type="ECO:0000256" key="1">
    <source>
        <dbReference type="ARBA" id="ARBA00004651"/>
    </source>
</evidence>
<dbReference type="RefSeq" id="WP_204519111.1">
    <property type="nucleotide sequence ID" value="NZ_BAABIN010000031.1"/>
</dbReference>
<dbReference type="GO" id="GO:0022857">
    <property type="term" value="F:transmembrane transporter activity"/>
    <property type="evidence" value="ECO:0007669"/>
    <property type="project" value="InterPro"/>
</dbReference>
<name>A0A939BTD7_9BACL</name>
<evidence type="ECO:0000313" key="8">
    <source>
        <dbReference type="EMBL" id="MBM7591408.1"/>
    </source>
</evidence>
<feature type="transmembrane region" description="Helical" evidence="6">
    <location>
        <begin position="207"/>
        <end position="232"/>
    </location>
</feature>
<keyword evidence="9" id="KW-1185">Reference proteome</keyword>
<dbReference type="PROSITE" id="PS50850">
    <property type="entry name" value="MFS"/>
    <property type="match status" value="1"/>
</dbReference>
<feature type="transmembrane region" description="Helical" evidence="6">
    <location>
        <begin position="274"/>
        <end position="292"/>
    </location>
</feature>
<dbReference type="Pfam" id="PF07690">
    <property type="entry name" value="MFS_1"/>
    <property type="match status" value="1"/>
</dbReference>
<dbReference type="InterPro" id="IPR011701">
    <property type="entry name" value="MFS"/>
</dbReference>
<proteinExistence type="predicted"/>
<feature type="transmembrane region" description="Helical" evidence="6">
    <location>
        <begin position="110"/>
        <end position="129"/>
    </location>
</feature>
<dbReference type="InterPro" id="IPR020846">
    <property type="entry name" value="MFS_dom"/>
</dbReference>
<feature type="transmembrane region" description="Helical" evidence="6">
    <location>
        <begin position="298"/>
        <end position="317"/>
    </location>
</feature>
<accession>A0A939BTD7</accession>
<evidence type="ECO:0000256" key="3">
    <source>
        <dbReference type="ARBA" id="ARBA00022692"/>
    </source>
</evidence>
<reference evidence="8" key="1">
    <citation type="submission" date="2021-01" db="EMBL/GenBank/DDBJ databases">
        <title>Genomic Encyclopedia of Type Strains, Phase IV (KMG-IV): sequencing the most valuable type-strain genomes for metagenomic binning, comparative biology and taxonomic classification.</title>
        <authorList>
            <person name="Goeker M."/>
        </authorList>
    </citation>
    <scope>NUCLEOTIDE SEQUENCE</scope>
    <source>
        <strain evidence="8">DSM 25523</strain>
    </source>
</reference>
<dbReference type="Gene3D" id="1.20.1250.20">
    <property type="entry name" value="MFS general substrate transporter like domains"/>
    <property type="match status" value="1"/>
</dbReference>
<feature type="transmembrane region" description="Helical" evidence="6">
    <location>
        <begin position="338"/>
        <end position="357"/>
    </location>
</feature>
<dbReference type="InterPro" id="IPR036259">
    <property type="entry name" value="MFS_trans_sf"/>
</dbReference>
<dbReference type="Proteomes" id="UP000717624">
    <property type="component" value="Unassembled WGS sequence"/>
</dbReference>
<dbReference type="CDD" id="cd17489">
    <property type="entry name" value="MFS_YfcJ_like"/>
    <property type="match status" value="1"/>
</dbReference>
<protein>
    <submittedName>
        <fullName evidence="8">MFS family arabinose efflux permease</fullName>
    </submittedName>
</protein>
<evidence type="ECO:0000256" key="6">
    <source>
        <dbReference type="SAM" id="Phobius"/>
    </source>
</evidence>
<evidence type="ECO:0000256" key="4">
    <source>
        <dbReference type="ARBA" id="ARBA00022989"/>
    </source>
</evidence>
<organism evidence="8 9">
    <name type="scientific">Brevibacillus fulvus</name>
    <dbReference type="NCBI Taxonomy" id="1125967"/>
    <lineage>
        <taxon>Bacteria</taxon>
        <taxon>Bacillati</taxon>
        <taxon>Bacillota</taxon>
        <taxon>Bacilli</taxon>
        <taxon>Bacillales</taxon>
        <taxon>Paenibacillaceae</taxon>
        <taxon>Brevibacillus</taxon>
    </lineage>
</organism>
<keyword evidence="2" id="KW-0813">Transport</keyword>
<sequence length="403" mass="44172">MEKPALWNKDFLKMCFSNFFIFMTFYTLATTLPVYTITDLHGNQSQVGLLMTAFIIAGVILRPLAGQWVDRLSKRKVVLIALLFFFIASVAYLGTSSFLLLLLLRVFHGAAFGASSTTTGAVAAELIPVERKGEGISYFSLFMSLAMVLGPFIGLTVIDQFNFTVLFALCAVFSLLALLSGGTAKFPPTSREQESMHAKRLNWRNFVEPKAVPISLTGLILAIAYSGITTFISIYANELGLGKIASYFFIFFALLVVLPRPLVGRVLDRYNEHVLVYPGIALFAVGMVMLSSAHTATIFLLSGAIIGLGYGALIPCFQTLAIKLSPDNRKGVATSTYFSLYDLGFGIGSYVLGVIATHSNYHTMFFTSAIVVAFTAPAYFILHHRKHRQPPSHVQVKGQQSVH</sequence>
<dbReference type="InterPro" id="IPR052714">
    <property type="entry name" value="MFS_Exporter"/>
</dbReference>
<feature type="transmembrane region" description="Helical" evidence="6">
    <location>
        <begin position="47"/>
        <end position="65"/>
    </location>
</feature>
<evidence type="ECO:0000259" key="7">
    <source>
        <dbReference type="PROSITE" id="PS50850"/>
    </source>
</evidence>
<dbReference type="SUPFAM" id="SSF103473">
    <property type="entry name" value="MFS general substrate transporter"/>
    <property type="match status" value="1"/>
</dbReference>
<dbReference type="PANTHER" id="PTHR23531">
    <property type="entry name" value="QUINOLENE RESISTANCE PROTEIN NORA"/>
    <property type="match status" value="1"/>
</dbReference>
<comment type="subcellular location">
    <subcellularLocation>
        <location evidence="1">Cell membrane</location>
        <topology evidence="1">Multi-pass membrane protein</topology>
    </subcellularLocation>
</comment>
<evidence type="ECO:0000313" key="9">
    <source>
        <dbReference type="Proteomes" id="UP000717624"/>
    </source>
</evidence>
<keyword evidence="4 6" id="KW-1133">Transmembrane helix</keyword>
<keyword evidence="3 6" id="KW-0812">Transmembrane</keyword>
<feature type="transmembrane region" description="Helical" evidence="6">
    <location>
        <begin position="244"/>
        <end position="262"/>
    </location>
</feature>
<dbReference type="AlphaFoldDB" id="A0A939BTD7"/>
<gene>
    <name evidence="8" type="ORF">JOD01_003047</name>
</gene>
<feature type="transmembrane region" description="Helical" evidence="6">
    <location>
        <begin position="164"/>
        <end position="186"/>
    </location>
</feature>
<dbReference type="PANTHER" id="PTHR23531:SF2">
    <property type="entry name" value="PERMEASE"/>
    <property type="match status" value="1"/>
</dbReference>
<comment type="caution">
    <text evidence="8">The sequence shown here is derived from an EMBL/GenBank/DDBJ whole genome shotgun (WGS) entry which is preliminary data.</text>
</comment>